<evidence type="ECO:0008006" key="6">
    <source>
        <dbReference type="Google" id="ProtNLM"/>
    </source>
</evidence>
<dbReference type="AlphaFoldDB" id="A0A1J4MP97"/>
<proteinExistence type="predicted"/>
<evidence type="ECO:0000256" key="2">
    <source>
        <dbReference type="ARBA" id="ARBA00022801"/>
    </source>
</evidence>
<protein>
    <recommendedName>
        <fullName evidence="6">Calcineurin-like phosphoesterase domain-containing protein</fullName>
    </recommendedName>
</protein>
<sequence>MFSLKFTIFFVAYISYYVNGEFYFASLANYGCSSNQRRVASILHDQANKTPFSLLVSPGDNFPSGVDFEHCFDKVYENKALQIPLFATMGQADWDNGSSAELIKENNEVYDSVKDIYPKFTFPNYYYHHVAHYTDTSNVLSRRDGTILFIFIDTFLLSSSFPDHKVTEEAFQVLNATLQYGDKHNDFTIVVGNKYLASSFSIDAMLRRVQQLIVDNNVELVISGNNHGTFNSTIGQTTFINCDSLCAFKVNGDILTPYTLYHNRLHEMKPIITKLSMNVLSFQGVAGGELPSTTLIDLPFKKGAKHLSRDAFLKVVGTIGIMILLACLGSLALNHKR</sequence>
<reference evidence="4 5" key="1">
    <citation type="submission" date="2016-10" db="EMBL/GenBank/DDBJ databases">
        <title>Reductive evolution of mitochondrial metabolism and differential evolution of invasion-related proteins in Cryptosporidium.</title>
        <authorList>
            <person name="Liu S."/>
            <person name="Roellig D.M."/>
            <person name="Guo Y."/>
            <person name="Li N."/>
            <person name="Frace M.A."/>
            <person name="Tang K."/>
            <person name="Zhang L."/>
            <person name="Feng Y."/>
            <person name="Xiao L."/>
        </authorList>
    </citation>
    <scope>NUCLEOTIDE SEQUENCE [LARGE SCALE GENOMIC DNA]</scope>
    <source>
        <strain evidence="4">30847</strain>
    </source>
</reference>
<dbReference type="RefSeq" id="XP_067067919.1">
    <property type="nucleotide sequence ID" value="XM_067211059.1"/>
</dbReference>
<evidence type="ECO:0000256" key="1">
    <source>
        <dbReference type="ARBA" id="ARBA00022729"/>
    </source>
</evidence>
<dbReference type="InterPro" id="IPR029052">
    <property type="entry name" value="Metallo-depent_PP-like"/>
</dbReference>
<keyword evidence="1" id="KW-0732">Signal</keyword>
<keyword evidence="3" id="KW-1133">Transmembrane helix</keyword>
<gene>
    <name evidence="4" type="ORF">cand_008190</name>
</gene>
<comment type="caution">
    <text evidence="4">The sequence shown here is derived from an EMBL/GenBank/DDBJ whole genome shotgun (WGS) entry which is preliminary data.</text>
</comment>
<evidence type="ECO:0000313" key="4">
    <source>
        <dbReference type="EMBL" id="OII76073.1"/>
    </source>
</evidence>
<keyword evidence="2" id="KW-0378">Hydrolase</keyword>
<dbReference type="SUPFAM" id="SSF56300">
    <property type="entry name" value="Metallo-dependent phosphatases"/>
    <property type="match status" value="1"/>
</dbReference>
<evidence type="ECO:0000256" key="3">
    <source>
        <dbReference type="SAM" id="Phobius"/>
    </source>
</evidence>
<feature type="transmembrane region" description="Helical" evidence="3">
    <location>
        <begin position="311"/>
        <end position="333"/>
    </location>
</feature>
<organism evidence="4 5">
    <name type="scientific">Cryptosporidium andersoni</name>
    <dbReference type="NCBI Taxonomy" id="117008"/>
    <lineage>
        <taxon>Eukaryota</taxon>
        <taxon>Sar</taxon>
        <taxon>Alveolata</taxon>
        <taxon>Apicomplexa</taxon>
        <taxon>Conoidasida</taxon>
        <taxon>Coccidia</taxon>
        <taxon>Eucoccidiorida</taxon>
        <taxon>Eimeriorina</taxon>
        <taxon>Cryptosporidiidae</taxon>
        <taxon>Cryptosporidium</taxon>
    </lineage>
</organism>
<name>A0A1J4MP97_9CRYT</name>
<feature type="transmembrane region" description="Helical" evidence="3">
    <location>
        <begin position="6"/>
        <end position="28"/>
    </location>
</feature>
<dbReference type="PANTHER" id="PTHR10161:SF14">
    <property type="entry name" value="TARTRATE-RESISTANT ACID PHOSPHATASE TYPE 5"/>
    <property type="match status" value="1"/>
</dbReference>
<evidence type="ECO:0000313" key="5">
    <source>
        <dbReference type="Proteomes" id="UP000186804"/>
    </source>
</evidence>
<dbReference type="GeneID" id="92365004"/>
<dbReference type="OrthoDB" id="411211at2759"/>
<dbReference type="Proteomes" id="UP000186804">
    <property type="component" value="Unassembled WGS sequence"/>
</dbReference>
<keyword evidence="3" id="KW-0812">Transmembrane</keyword>
<dbReference type="Gene3D" id="3.60.21.10">
    <property type="match status" value="1"/>
</dbReference>
<keyword evidence="3" id="KW-0472">Membrane</keyword>
<dbReference type="VEuPathDB" id="CryptoDB:cand_008190"/>
<accession>A0A1J4MP97</accession>
<dbReference type="EMBL" id="LRBS01000069">
    <property type="protein sequence ID" value="OII76073.1"/>
    <property type="molecule type" value="Genomic_DNA"/>
</dbReference>
<dbReference type="PANTHER" id="PTHR10161">
    <property type="entry name" value="TARTRATE-RESISTANT ACID PHOSPHATASE TYPE 5"/>
    <property type="match status" value="1"/>
</dbReference>
<keyword evidence="5" id="KW-1185">Reference proteome</keyword>
<dbReference type="GO" id="GO:0016787">
    <property type="term" value="F:hydrolase activity"/>
    <property type="evidence" value="ECO:0007669"/>
    <property type="project" value="UniProtKB-KW"/>
</dbReference>
<dbReference type="InterPro" id="IPR051558">
    <property type="entry name" value="Metallophosphoesterase_PAP"/>
</dbReference>